<keyword evidence="1" id="KW-0812">Transmembrane</keyword>
<organism evidence="2 3">
    <name type="scientific">Aliivibrio fischeri (strain MJ11)</name>
    <name type="common">Vibrio fischeri</name>
    <dbReference type="NCBI Taxonomy" id="388396"/>
    <lineage>
        <taxon>Bacteria</taxon>
        <taxon>Pseudomonadati</taxon>
        <taxon>Pseudomonadota</taxon>
        <taxon>Gammaproteobacteria</taxon>
        <taxon>Vibrionales</taxon>
        <taxon>Vibrionaceae</taxon>
        <taxon>Aliivibrio</taxon>
    </lineage>
</organism>
<dbReference type="HOGENOM" id="CLU_518692_0_0_6"/>
<reference evidence="2 3" key="2">
    <citation type="journal article" date="2009" name="Nature">
        <title>A single regulatory gene is sufficient to alter bacterial host range.</title>
        <authorList>
            <person name="Mandel M.J."/>
            <person name="Wollenberg M.S."/>
            <person name="Stabb E.V."/>
            <person name="Visick K.L."/>
            <person name="Ruby E.G."/>
        </authorList>
    </citation>
    <scope>NUCLEOTIDE SEQUENCE [LARGE SCALE GENOMIC DNA]</scope>
    <source>
        <strain evidence="2 3">MJ11</strain>
        <plasmid evidence="3">Plasmid pMJ100</plasmid>
    </source>
</reference>
<reference evidence="3" key="1">
    <citation type="submission" date="2008-08" db="EMBL/GenBank/DDBJ databases">
        <title>Complete sequence of Vibrio fischeri strain MJ11.</title>
        <authorList>
            <person name="Mandel M.J."/>
            <person name="Stabb E.V."/>
            <person name="Ruby E.G."/>
            <person name="Ferriera S."/>
            <person name="Johnson J."/>
            <person name="Kravitz S."/>
            <person name="Beeson K."/>
            <person name="Sutton G."/>
            <person name="Rogers Y.-H."/>
            <person name="Friedman R."/>
            <person name="Frazier M."/>
            <person name="Venter J.C."/>
        </authorList>
    </citation>
    <scope>NUCLEOTIDE SEQUENCE [LARGE SCALE GENOMIC DNA]</scope>
    <source>
        <strain evidence="3">MJ11</strain>
        <plasmid evidence="3">Plasmid pMJ100</plasmid>
    </source>
</reference>
<dbReference type="KEGG" id="vfm:VFMJ11_B0114"/>
<keyword evidence="2" id="KW-0614">Plasmid</keyword>
<evidence type="ECO:0000313" key="2">
    <source>
        <dbReference type="EMBL" id="ACH64680.1"/>
    </source>
</evidence>
<dbReference type="EMBL" id="CP001134">
    <property type="protein sequence ID" value="ACH64680.1"/>
    <property type="molecule type" value="Genomic_DNA"/>
</dbReference>
<geneLocation type="plasmid" evidence="2 3">
    <name>pMJ100</name>
</geneLocation>
<proteinExistence type="predicted"/>
<protein>
    <submittedName>
        <fullName evidence="2">Uncharacterized protein</fullName>
    </submittedName>
</protein>
<feature type="transmembrane region" description="Helical" evidence="1">
    <location>
        <begin position="223"/>
        <end position="242"/>
    </location>
</feature>
<keyword evidence="1" id="KW-1133">Transmembrane helix</keyword>
<dbReference type="Proteomes" id="UP000001857">
    <property type="component" value="Plasmid pMJ100"/>
</dbReference>
<dbReference type="RefSeq" id="WP_012534463.1">
    <property type="nucleotide sequence ID" value="NC_011185.1"/>
</dbReference>
<evidence type="ECO:0000256" key="1">
    <source>
        <dbReference type="SAM" id="Phobius"/>
    </source>
</evidence>
<accession>B5EW57</accession>
<name>B5EW57_ALIFM</name>
<gene>
    <name evidence="2" type="ordered locus">VFMJ11_B0114</name>
</gene>
<sequence>MSSCKYLIDNFPYPVITDMEWSFSLGVTNQRSYHDNFGSFFKANTSRGILNKISPSAIEVGVVNNEVAKNESNCVSLSQVEKIAIFGRADHLITNDALNVYVFQLDKSVFHVIAISGKTIKIDRTLNFKKESFEVDLSAFNGKLDDMLFGNVQPLVIRICISNDEVKDIANAFVNKTKEKLETSTKIEIKHENFDLVSLLSDVNKNQIIFLKNIDKFNGLININFKFILMVIAALGYGAYYWNSLIEEEKQEKLRLEILQKEVEAKYANDKHNEPVIEKKDLKLDFEINRTERINQEIKWYEVIKRVSGNKLFKITSNKIKDTIVEVNGWKTQSIIINNTLNLSKQEMNIEYLQDLLRLDTRYGAKAILDYYPDIVIKLDGVSAFNESKDVIYKNDMIGWDTTKKHNTNTPLIINVINDLQRLEHEKKIQSWSLGKTVMVTPEKLTKKFIDDYFLYESNADANITDSDWVLPIKFHKLIVNGVSSNVLKTISDTLNQYSSPFLSKVTYTVDTQKIVLEVIIHEQL</sequence>
<evidence type="ECO:0000313" key="3">
    <source>
        <dbReference type="Proteomes" id="UP000001857"/>
    </source>
</evidence>
<dbReference type="AlphaFoldDB" id="B5EW57"/>
<keyword evidence="1" id="KW-0472">Membrane</keyword>